<proteinExistence type="predicted"/>
<keyword evidence="2" id="KW-0812">Transmembrane</keyword>
<feature type="domain" description="PPM-type phosphatase" evidence="3">
    <location>
        <begin position="111"/>
        <end position="483"/>
    </location>
</feature>
<dbReference type="Pfam" id="PF00481">
    <property type="entry name" value="PP2C"/>
    <property type="match status" value="1"/>
</dbReference>
<dbReference type="OrthoDB" id="420076at2759"/>
<feature type="transmembrane region" description="Helical" evidence="2">
    <location>
        <begin position="548"/>
        <end position="570"/>
    </location>
</feature>
<sequence length="585" mass="64523">MFRQFLRSSFRDIQRKTRISSTALTAVGVSGSLLYLTAGRNSPTKVIRCDSGSNLDDDELGLESGSVTGFKRPRWKEEDYLSADRILSSGPTWFPSPKSGVVRCDALIINANAESEDSIAVYFPESNEPDDRRTFLALFDGHNGPAMSDFLCDNLLEYVANALSKLPQQYDSSSEFFGSDHSQLQDDSEDLISSTIKQAFKQVDDAMLDVTDVLASPSKTNAIRTLRHADSGSCALMSVYDIDTKLLRVALTGDSRAVLGRKVVSESKSSENPSTTYYSVHSLSSDQNGYNPSEVARIEAEHPGENIIKDGRVIGWGISRAFGNGPYKWSLDIQKQLYERYLGRSVRSNVKTPPYLTAEPEITTTRVRKGDFLIMASDGLWDCITSEEAVGLVGIWLENNWDAVYGTNIPQRTNQPQLQLQLKSNSSKDNKTGGNDRAQNYAYWRAQKRFVLNRDDSSSVAGHLARNALGGADRDLTEALLSFDVGGGRARKYRCVTFVSGGGWRELGLVLGALGATRVDVSFCLKVSASINDHFSLRPCLPGWCRCFAFAFWWFIGLALNVLLSLAGILRRVLGTLNKADFMGC</sequence>
<feature type="region of interest" description="Disordered" evidence="1">
    <location>
        <begin position="264"/>
        <end position="289"/>
    </location>
</feature>
<dbReference type="InterPro" id="IPR015655">
    <property type="entry name" value="PP2C"/>
</dbReference>
<protein>
    <submittedName>
        <fullName evidence="4">Protein serine/threonine phosphatase 2C</fullName>
    </submittedName>
</protein>
<dbReference type="InterPro" id="IPR036457">
    <property type="entry name" value="PPM-type-like_dom_sf"/>
</dbReference>
<dbReference type="PROSITE" id="PS51746">
    <property type="entry name" value="PPM_2"/>
    <property type="match status" value="1"/>
</dbReference>
<accession>A0A6A4IIA5</accession>
<evidence type="ECO:0000313" key="5">
    <source>
        <dbReference type="Proteomes" id="UP000799118"/>
    </source>
</evidence>
<feature type="compositionally biased region" description="Polar residues" evidence="1">
    <location>
        <begin position="270"/>
        <end position="289"/>
    </location>
</feature>
<dbReference type="CDD" id="cd00143">
    <property type="entry name" value="PP2Cc"/>
    <property type="match status" value="1"/>
</dbReference>
<evidence type="ECO:0000259" key="3">
    <source>
        <dbReference type="PROSITE" id="PS51746"/>
    </source>
</evidence>
<gene>
    <name evidence="4" type="ORF">BT96DRAFT_873046</name>
</gene>
<dbReference type="EMBL" id="ML769389">
    <property type="protein sequence ID" value="KAE9408978.1"/>
    <property type="molecule type" value="Genomic_DNA"/>
</dbReference>
<dbReference type="AlphaFoldDB" id="A0A6A4IIA5"/>
<dbReference type="SUPFAM" id="SSF81606">
    <property type="entry name" value="PP2C-like"/>
    <property type="match status" value="1"/>
</dbReference>
<dbReference type="GO" id="GO:0005739">
    <property type="term" value="C:mitochondrion"/>
    <property type="evidence" value="ECO:0007669"/>
    <property type="project" value="TreeGrafter"/>
</dbReference>
<keyword evidence="2" id="KW-1133">Transmembrane helix</keyword>
<reference evidence="4" key="1">
    <citation type="journal article" date="2019" name="Environ. Microbiol.">
        <title>Fungal ecological strategies reflected in gene transcription - a case study of two litter decomposers.</title>
        <authorList>
            <person name="Barbi F."/>
            <person name="Kohler A."/>
            <person name="Barry K."/>
            <person name="Baskaran P."/>
            <person name="Daum C."/>
            <person name="Fauchery L."/>
            <person name="Ihrmark K."/>
            <person name="Kuo A."/>
            <person name="LaButti K."/>
            <person name="Lipzen A."/>
            <person name="Morin E."/>
            <person name="Grigoriev I.V."/>
            <person name="Henrissat B."/>
            <person name="Lindahl B."/>
            <person name="Martin F."/>
        </authorList>
    </citation>
    <scope>NUCLEOTIDE SEQUENCE</scope>
    <source>
        <strain evidence="4">JB14</strain>
    </source>
</reference>
<evidence type="ECO:0000313" key="4">
    <source>
        <dbReference type="EMBL" id="KAE9408978.1"/>
    </source>
</evidence>
<dbReference type="PANTHER" id="PTHR13832">
    <property type="entry name" value="PROTEIN PHOSPHATASE 2C"/>
    <property type="match status" value="1"/>
</dbReference>
<dbReference type="PANTHER" id="PTHR13832:SF792">
    <property type="entry name" value="GM14286P"/>
    <property type="match status" value="1"/>
</dbReference>
<dbReference type="InterPro" id="IPR001932">
    <property type="entry name" value="PPM-type_phosphatase-like_dom"/>
</dbReference>
<keyword evidence="2" id="KW-0472">Membrane</keyword>
<dbReference type="Proteomes" id="UP000799118">
    <property type="component" value="Unassembled WGS sequence"/>
</dbReference>
<dbReference type="SMART" id="SM00332">
    <property type="entry name" value="PP2Cc"/>
    <property type="match status" value="1"/>
</dbReference>
<keyword evidence="5" id="KW-1185">Reference proteome</keyword>
<evidence type="ECO:0000256" key="2">
    <source>
        <dbReference type="SAM" id="Phobius"/>
    </source>
</evidence>
<organism evidence="4 5">
    <name type="scientific">Gymnopus androsaceus JB14</name>
    <dbReference type="NCBI Taxonomy" id="1447944"/>
    <lineage>
        <taxon>Eukaryota</taxon>
        <taxon>Fungi</taxon>
        <taxon>Dikarya</taxon>
        <taxon>Basidiomycota</taxon>
        <taxon>Agaricomycotina</taxon>
        <taxon>Agaricomycetes</taxon>
        <taxon>Agaricomycetidae</taxon>
        <taxon>Agaricales</taxon>
        <taxon>Marasmiineae</taxon>
        <taxon>Omphalotaceae</taxon>
        <taxon>Gymnopus</taxon>
    </lineage>
</organism>
<evidence type="ECO:0000256" key="1">
    <source>
        <dbReference type="SAM" id="MobiDB-lite"/>
    </source>
</evidence>
<dbReference type="GO" id="GO:0004741">
    <property type="term" value="F:[pyruvate dehydrogenase (acetyl-transferring)]-phosphatase activity"/>
    <property type="evidence" value="ECO:0007669"/>
    <property type="project" value="TreeGrafter"/>
</dbReference>
<dbReference type="Gene3D" id="3.60.40.10">
    <property type="entry name" value="PPM-type phosphatase domain"/>
    <property type="match status" value="1"/>
</dbReference>
<name>A0A6A4IIA5_9AGAR</name>